<organism evidence="2 3">
    <name type="scientific">Canna indica</name>
    <name type="common">Indian-shot</name>
    <dbReference type="NCBI Taxonomy" id="4628"/>
    <lineage>
        <taxon>Eukaryota</taxon>
        <taxon>Viridiplantae</taxon>
        <taxon>Streptophyta</taxon>
        <taxon>Embryophyta</taxon>
        <taxon>Tracheophyta</taxon>
        <taxon>Spermatophyta</taxon>
        <taxon>Magnoliopsida</taxon>
        <taxon>Liliopsida</taxon>
        <taxon>Zingiberales</taxon>
        <taxon>Cannaceae</taxon>
        <taxon>Canna</taxon>
    </lineage>
</organism>
<feature type="compositionally biased region" description="Basic and acidic residues" evidence="1">
    <location>
        <begin position="57"/>
        <end position="79"/>
    </location>
</feature>
<dbReference type="InterPro" id="IPR052035">
    <property type="entry name" value="ZnF_BED_domain_contain"/>
</dbReference>
<feature type="compositionally biased region" description="Basic residues" evidence="1">
    <location>
        <begin position="83"/>
        <end position="92"/>
    </location>
</feature>
<evidence type="ECO:0000256" key="1">
    <source>
        <dbReference type="SAM" id="MobiDB-lite"/>
    </source>
</evidence>
<evidence type="ECO:0000313" key="2">
    <source>
        <dbReference type="EMBL" id="WOL12743.1"/>
    </source>
</evidence>
<protein>
    <submittedName>
        <fullName evidence="2">Zinc finger BED domain-containing protein RICESLEEPER 2-like</fullName>
    </submittedName>
</protein>
<dbReference type="EMBL" id="CP136896">
    <property type="protein sequence ID" value="WOL12743.1"/>
    <property type="molecule type" value="Genomic_DNA"/>
</dbReference>
<sequence length="215" mass="23854">MEILNPTAPESSTSLATLPLFLPSPDSRHCYPPAILNDCSTALRPSTARMGNNMEVEQERIDEAPSTKEGESTKTDKAEAPLPKKRASSKSNHKGDAMTSELEKVLKEWGIERVFSISADNAFSNQKMIDTLRKKFTVTGKVVASGKYMHVRCIAHIFNLVVQEGLNDVKTSVIKIQNAVKYVRSSPARLKKFKECVDSEGMEWSKSLVLDVPTR</sequence>
<dbReference type="SUPFAM" id="SSF53098">
    <property type="entry name" value="Ribonuclease H-like"/>
    <property type="match status" value="1"/>
</dbReference>
<dbReference type="PANTHER" id="PTHR46481:SF7">
    <property type="entry name" value="ZINC FINGER BED DOMAIN-CONTAINING PROTEIN RICESLEEPER 2-LIKE"/>
    <property type="match status" value="1"/>
</dbReference>
<evidence type="ECO:0000313" key="3">
    <source>
        <dbReference type="Proteomes" id="UP001327560"/>
    </source>
</evidence>
<reference evidence="2 3" key="1">
    <citation type="submission" date="2023-10" db="EMBL/GenBank/DDBJ databases">
        <title>Chromosome-scale genome assembly provides insights into flower coloration mechanisms of Canna indica.</title>
        <authorList>
            <person name="Li C."/>
        </authorList>
    </citation>
    <scope>NUCLEOTIDE SEQUENCE [LARGE SCALE GENOMIC DNA]</scope>
    <source>
        <tissue evidence="2">Flower</tissue>
    </source>
</reference>
<dbReference type="InterPro" id="IPR012337">
    <property type="entry name" value="RNaseH-like_sf"/>
</dbReference>
<dbReference type="Proteomes" id="UP001327560">
    <property type="component" value="Chromosome 7"/>
</dbReference>
<accession>A0AAQ3KTA3</accession>
<keyword evidence="3" id="KW-1185">Reference proteome</keyword>
<feature type="region of interest" description="Disordered" evidence="1">
    <location>
        <begin position="57"/>
        <end position="98"/>
    </location>
</feature>
<name>A0AAQ3KTA3_9LILI</name>
<gene>
    <name evidence="2" type="ORF">Cni_G21510</name>
</gene>
<dbReference type="AlphaFoldDB" id="A0AAQ3KTA3"/>
<dbReference type="PANTHER" id="PTHR46481">
    <property type="entry name" value="ZINC FINGER BED DOMAIN-CONTAINING PROTEIN 4"/>
    <property type="match status" value="1"/>
</dbReference>
<proteinExistence type="predicted"/>